<accession>A0AAE0IN69</accession>
<feature type="transmembrane region" description="Helical" evidence="7">
    <location>
        <begin position="171"/>
        <end position="195"/>
    </location>
</feature>
<comment type="caution">
    <text evidence="9">The sequence shown here is derived from an EMBL/GenBank/DDBJ whole genome shotgun (WGS) entry which is preliminary data.</text>
</comment>
<evidence type="ECO:0000256" key="2">
    <source>
        <dbReference type="ARBA" id="ARBA00022448"/>
    </source>
</evidence>
<evidence type="ECO:0000256" key="5">
    <source>
        <dbReference type="ARBA" id="ARBA00023136"/>
    </source>
</evidence>
<keyword evidence="10" id="KW-1185">Reference proteome</keyword>
<dbReference type="AlphaFoldDB" id="A0AAE0IN69"/>
<keyword evidence="3 7" id="KW-0812">Transmembrane</keyword>
<dbReference type="Pfam" id="PF07690">
    <property type="entry name" value="MFS_1"/>
    <property type="match status" value="1"/>
</dbReference>
<evidence type="ECO:0000313" key="10">
    <source>
        <dbReference type="Proteomes" id="UP001286456"/>
    </source>
</evidence>
<reference evidence="9" key="2">
    <citation type="submission" date="2023-06" db="EMBL/GenBank/DDBJ databases">
        <authorList>
            <consortium name="Lawrence Berkeley National Laboratory"/>
            <person name="Haridas S."/>
            <person name="Hensen N."/>
            <person name="Bonometti L."/>
            <person name="Westerberg I."/>
            <person name="Brannstrom I.O."/>
            <person name="Guillou S."/>
            <person name="Cros-Aarteil S."/>
            <person name="Calhoun S."/>
            <person name="Kuo A."/>
            <person name="Mondo S."/>
            <person name="Pangilinan J."/>
            <person name="Riley R."/>
            <person name="Labutti K."/>
            <person name="Andreopoulos B."/>
            <person name="Lipzen A."/>
            <person name="Chen C."/>
            <person name="Yanf M."/>
            <person name="Daum C."/>
            <person name="Ng V."/>
            <person name="Clum A."/>
            <person name="Steindorff A."/>
            <person name="Ohm R."/>
            <person name="Martin F."/>
            <person name="Silar P."/>
            <person name="Natvig D."/>
            <person name="Lalanne C."/>
            <person name="Gautier V."/>
            <person name="Ament-Velasquez S.L."/>
            <person name="Kruys A."/>
            <person name="Hutchinson M.I."/>
            <person name="Powell A.J."/>
            <person name="Barry K."/>
            <person name="Miller A.N."/>
            <person name="Grigoriev I.V."/>
            <person name="Debuchy R."/>
            <person name="Gladieux P."/>
            <person name="Thoren M.H."/>
            <person name="Johannesson H."/>
        </authorList>
    </citation>
    <scope>NUCLEOTIDE SEQUENCE</scope>
    <source>
        <strain evidence="9">SMH4131-1</strain>
    </source>
</reference>
<evidence type="ECO:0000256" key="6">
    <source>
        <dbReference type="SAM" id="MobiDB-lite"/>
    </source>
</evidence>
<evidence type="ECO:0000313" key="9">
    <source>
        <dbReference type="EMBL" id="KAK3327990.1"/>
    </source>
</evidence>
<dbReference type="Proteomes" id="UP001286456">
    <property type="component" value="Unassembled WGS sequence"/>
</dbReference>
<dbReference type="InterPro" id="IPR036259">
    <property type="entry name" value="MFS_trans_sf"/>
</dbReference>
<feature type="transmembrane region" description="Helical" evidence="7">
    <location>
        <begin position="207"/>
        <end position="227"/>
    </location>
</feature>
<dbReference type="GO" id="GO:0022857">
    <property type="term" value="F:transmembrane transporter activity"/>
    <property type="evidence" value="ECO:0007669"/>
    <property type="project" value="InterPro"/>
</dbReference>
<feature type="compositionally biased region" description="Polar residues" evidence="6">
    <location>
        <begin position="1"/>
        <end position="12"/>
    </location>
</feature>
<evidence type="ECO:0000256" key="4">
    <source>
        <dbReference type="ARBA" id="ARBA00022989"/>
    </source>
</evidence>
<keyword evidence="5 7" id="KW-0472">Membrane</keyword>
<feature type="transmembrane region" description="Helical" evidence="7">
    <location>
        <begin position="239"/>
        <end position="261"/>
    </location>
</feature>
<dbReference type="FunFam" id="1.20.1250.20:FF:000247">
    <property type="entry name" value="MFS general substrate transporter"/>
    <property type="match status" value="1"/>
</dbReference>
<feature type="transmembrane region" description="Helical" evidence="7">
    <location>
        <begin position="446"/>
        <end position="466"/>
    </location>
</feature>
<gene>
    <name evidence="9" type="ORF">B0T19DRAFT_179522</name>
</gene>
<sequence>MGIQDAESQAQSAKIRPIDSKGRGDDDAASSFKNVQVGRDNLSIALPPHDTYEGKHRWDPTAEWTPQEERQVVLKTDIWLLSWLCVMFFGLQLDRGNLSNALADKFLDNLNMTGDHLNNGQTIQLLGFLAAEFPVQFLTKRYGFRRVLPIMMFSWGVVSFAQAWITDINGFYITRAFIGLCEGGFIPGTILYATYFYTSKELSVRLAVFWSTLNVARVISALLAAGILKMRGTGGHPGWSWLFLIEGLLTVVLAIISFLYLPASPTNTTGPLFRKPWYTERQEVIVINRILRDDPSKGMTALKEPMTWADVKNTWSDRSTWGIYFIGLVAYIPASPVQGYLTLTLNRIGFTTFDSNMLTIPSAALQIITMLALAYSSDFFNERTFHCVFGELWIMPLLIALITLPDGGREWSRFSLITLISGYPYFHPIVSSWLSENTFDIKKRAIAAATYNVIVQVGSLISSQIYRNYDKPYYHQSNKVLVAICALSLVAFFVQRHVLVSMNKKKEEQWNQMTEEEKSHYQNDINARSEDGNKRLDFRFAI</sequence>
<feature type="transmembrane region" description="Helical" evidence="7">
    <location>
        <begin position="478"/>
        <end position="499"/>
    </location>
</feature>
<dbReference type="PROSITE" id="PS50850">
    <property type="entry name" value="MFS"/>
    <property type="match status" value="1"/>
</dbReference>
<evidence type="ECO:0000256" key="1">
    <source>
        <dbReference type="ARBA" id="ARBA00004141"/>
    </source>
</evidence>
<dbReference type="InterPro" id="IPR020846">
    <property type="entry name" value="MFS_dom"/>
</dbReference>
<evidence type="ECO:0000259" key="8">
    <source>
        <dbReference type="PROSITE" id="PS50850"/>
    </source>
</evidence>
<dbReference type="SUPFAM" id="SSF103473">
    <property type="entry name" value="MFS general substrate transporter"/>
    <property type="match status" value="1"/>
</dbReference>
<proteinExistence type="predicted"/>
<protein>
    <submittedName>
        <fullName evidence="9">Major facilitator superfamily domain-containing protein</fullName>
    </submittedName>
</protein>
<dbReference type="Gene3D" id="1.20.1250.20">
    <property type="entry name" value="MFS general substrate transporter like domains"/>
    <property type="match status" value="1"/>
</dbReference>
<feature type="transmembrane region" description="Helical" evidence="7">
    <location>
        <begin position="355"/>
        <end position="375"/>
    </location>
</feature>
<dbReference type="PANTHER" id="PTHR43791:SF60">
    <property type="entry name" value="TRANSPORTER, PUTATIVE (AFU_ORTHOLOGUE AFUA_1G17160)-RELATED"/>
    <property type="match status" value="1"/>
</dbReference>
<dbReference type="InterPro" id="IPR011701">
    <property type="entry name" value="MFS"/>
</dbReference>
<feature type="transmembrane region" description="Helical" evidence="7">
    <location>
        <begin position="321"/>
        <end position="343"/>
    </location>
</feature>
<feature type="transmembrane region" description="Helical" evidence="7">
    <location>
        <begin position="147"/>
        <end position="165"/>
    </location>
</feature>
<reference evidence="9" key="1">
    <citation type="journal article" date="2023" name="Mol. Phylogenet. Evol.">
        <title>Genome-scale phylogeny and comparative genomics of the fungal order Sordariales.</title>
        <authorList>
            <person name="Hensen N."/>
            <person name="Bonometti L."/>
            <person name="Westerberg I."/>
            <person name="Brannstrom I.O."/>
            <person name="Guillou S."/>
            <person name="Cros-Aarteil S."/>
            <person name="Calhoun S."/>
            <person name="Haridas S."/>
            <person name="Kuo A."/>
            <person name="Mondo S."/>
            <person name="Pangilinan J."/>
            <person name="Riley R."/>
            <person name="LaButti K."/>
            <person name="Andreopoulos B."/>
            <person name="Lipzen A."/>
            <person name="Chen C."/>
            <person name="Yan M."/>
            <person name="Daum C."/>
            <person name="Ng V."/>
            <person name="Clum A."/>
            <person name="Steindorff A."/>
            <person name="Ohm R.A."/>
            <person name="Martin F."/>
            <person name="Silar P."/>
            <person name="Natvig D.O."/>
            <person name="Lalanne C."/>
            <person name="Gautier V."/>
            <person name="Ament-Velasquez S.L."/>
            <person name="Kruys A."/>
            <person name="Hutchinson M.I."/>
            <person name="Powell A.J."/>
            <person name="Barry K."/>
            <person name="Miller A.N."/>
            <person name="Grigoriev I.V."/>
            <person name="Debuchy R."/>
            <person name="Gladieux P."/>
            <person name="Hiltunen Thoren M."/>
            <person name="Johannesson H."/>
        </authorList>
    </citation>
    <scope>NUCLEOTIDE SEQUENCE</scope>
    <source>
        <strain evidence="9">SMH4131-1</strain>
    </source>
</reference>
<name>A0AAE0IN69_9PEZI</name>
<dbReference type="FunFam" id="1.20.1250.20:FF:000106">
    <property type="entry name" value="MFS transporter, putative"/>
    <property type="match status" value="1"/>
</dbReference>
<dbReference type="EMBL" id="JAUEPO010000003">
    <property type="protein sequence ID" value="KAK3327990.1"/>
    <property type="molecule type" value="Genomic_DNA"/>
</dbReference>
<feature type="compositionally biased region" description="Basic and acidic residues" evidence="6">
    <location>
        <begin position="16"/>
        <end position="26"/>
    </location>
</feature>
<dbReference type="GO" id="GO:0016020">
    <property type="term" value="C:membrane"/>
    <property type="evidence" value="ECO:0007669"/>
    <property type="project" value="UniProtKB-SubCell"/>
</dbReference>
<keyword evidence="2" id="KW-0813">Transport</keyword>
<dbReference type="PANTHER" id="PTHR43791">
    <property type="entry name" value="PERMEASE-RELATED"/>
    <property type="match status" value="1"/>
</dbReference>
<feature type="transmembrane region" description="Helical" evidence="7">
    <location>
        <begin position="411"/>
        <end position="434"/>
    </location>
</feature>
<feature type="region of interest" description="Disordered" evidence="6">
    <location>
        <begin position="1"/>
        <end position="32"/>
    </location>
</feature>
<feature type="transmembrane region" description="Helical" evidence="7">
    <location>
        <begin position="387"/>
        <end position="405"/>
    </location>
</feature>
<feature type="domain" description="Major facilitator superfamily (MFS) profile" evidence="8">
    <location>
        <begin position="80"/>
        <end position="503"/>
    </location>
</feature>
<evidence type="ECO:0000256" key="7">
    <source>
        <dbReference type="SAM" id="Phobius"/>
    </source>
</evidence>
<organism evidence="9 10">
    <name type="scientific">Cercophora scortea</name>
    <dbReference type="NCBI Taxonomy" id="314031"/>
    <lineage>
        <taxon>Eukaryota</taxon>
        <taxon>Fungi</taxon>
        <taxon>Dikarya</taxon>
        <taxon>Ascomycota</taxon>
        <taxon>Pezizomycotina</taxon>
        <taxon>Sordariomycetes</taxon>
        <taxon>Sordariomycetidae</taxon>
        <taxon>Sordariales</taxon>
        <taxon>Lasiosphaeriaceae</taxon>
        <taxon>Cercophora</taxon>
    </lineage>
</organism>
<keyword evidence="4 7" id="KW-1133">Transmembrane helix</keyword>
<evidence type="ECO:0000256" key="3">
    <source>
        <dbReference type="ARBA" id="ARBA00022692"/>
    </source>
</evidence>
<comment type="subcellular location">
    <subcellularLocation>
        <location evidence="1">Membrane</location>
        <topology evidence="1">Multi-pass membrane protein</topology>
    </subcellularLocation>
</comment>